<dbReference type="AlphaFoldDB" id="A0A2A9NYB2"/>
<sequence length="482" mass="55316">MGYTPAQNDPFIELMRPPPDETPAQLMARRKRELDAQRISDKIDEQIKKERALSKKEKTVTKVLLLGQAESDFRMRYAPEEWQRERNGWRAVVQLNIVRSISLILRVVEAELNGEPLSGDIEGEENQAPIDDIGDTEAVKFTDWHQLLMIRLAPLRGVELELKKKLGVDNYMPVRHVSRATPFDDGPQTGNDRALQAQEFSVRSWQDILDPGTRKLQNIDVSTALDAITATIASCKDDMKALWNDKAIRFALHRRRIRLPDSAGFFLNDLDRIATRDYTVDDNDIVRARLRTVGVQEYQLMFDHGPWDNPKIGKSNGWEWRIYDVGGCRTLRAAWLPYFDNVNVIIFLTPVSVFDETLWEDPTVNRLQDSIGLWTSICSSKLLAKAQLIHFLNKCDLLHRKLKRGVQLQNYLASYGERPNDVSSAIKYLRDKFRDIQKKRSPAPRTPYIYPTTVTDTEATAITLESVRDGVLRENLTTSQLI</sequence>
<dbReference type="GO" id="GO:0003924">
    <property type="term" value="F:GTPase activity"/>
    <property type="evidence" value="ECO:0007669"/>
    <property type="project" value="InterPro"/>
</dbReference>
<evidence type="ECO:0000313" key="7">
    <source>
        <dbReference type="EMBL" id="PFH53457.1"/>
    </source>
</evidence>
<dbReference type="PROSITE" id="PS51882">
    <property type="entry name" value="G_ALPHA"/>
    <property type="match status" value="1"/>
</dbReference>
<dbReference type="STRING" id="703135.A0A2A9NYB2"/>
<evidence type="ECO:0000256" key="6">
    <source>
        <dbReference type="PIRSR" id="PIRSR601019-2"/>
    </source>
</evidence>
<dbReference type="GO" id="GO:0046872">
    <property type="term" value="F:metal ion binding"/>
    <property type="evidence" value="ECO:0007669"/>
    <property type="project" value="UniProtKB-KW"/>
</dbReference>
<keyword evidence="6" id="KW-0460">Magnesium</keyword>
<dbReference type="GO" id="GO:0005834">
    <property type="term" value="C:heterotrimeric G-protein complex"/>
    <property type="evidence" value="ECO:0007669"/>
    <property type="project" value="TreeGrafter"/>
</dbReference>
<keyword evidence="4" id="KW-0807">Transducer</keyword>
<dbReference type="OrthoDB" id="5817230at2759"/>
<dbReference type="Gene3D" id="1.10.400.10">
    <property type="entry name" value="GI Alpha 1, domain 2-like"/>
    <property type="match status" value="1"/>
</dbReference>
<dbReference type="GO" id="GO:0001664">
    <property type="term" value="F:G protein-coupled receptor binding"/>
    <property type="evidence" value="ECO:0007669"/>
    <property type="project" value="TreeGrafter"/>
</dbReference>
<dbReference type="EMBL" id="KZ301973">
    <property type="protein sequence ID" value="PFH53457.1"/>
    <property type="molecule type" value="Genomic_DNA"/>
</dbReference>
<dbReference type="InterPro" id="IPR011025">
    <property type="entry name" value="GproteinA_insert"/>
</dbReference>
<dbReference type="Gene3D" id="3.40.50.300">
    <property type="entry name" value="P-loop containing nucleotide triphosphate hydrolases"/>
    <property type="match status" value="1"/>
</dbReference>
<evidence type="ECO:0000256" key="1">
    <source>
        <dbReference type="ARBA" id="ARBA00022723"/>
    </source>
</evidence>
<feature type="binding site" evidence="5">
    <location>
        <begin position="393"/>
        <end position="396"/>
    </location>
    <ligand>
        <name>GTP</name>
        <dbReference type="ChEBI" id="CHEBI:37565"/>
    </ligand>
</feature>
<dbReference type="PRINTS" id="PR00318">
    <property type="entry name" value="GPROTEINA"/>
</dbReference>
<gene>
    <name evidence="7" type="ORF">AMATHDRAFT_137279</name>
</gene>
<reference evidence="7 8" key="1">
    <citation type="submission" date="2014-02" db="EMBL/GenBank/DDBJ databases">
        <title>Transposable element dynamics among asymbiotic and ectomycorrhizal Amanita fungi.</title>
        <authorList>
            <consortium name="DOE Joint Genome Institute"/>
            <person name="Hess J."/>
            <person name="Skrede I."/>
            <person name="Wolfe B."/>
            <person name="LaButti K."/>
            <person name="Ohm R.A."/>
            <person name="Grigoriev I.V."/>
            <person name="Pringle A."/>
        </authorList>
    </citation>
    <scope>NUCLEOTIDE SEQUENCE [LARGE SCALE GENOMIC DNA]</scope>
    <source>
        <strain evidence="7 8">SKay4041</strain>
    </source>
</reference>
<dbReference type="InterPro" id="IPR001019">
    <property type="entry name" value="Gprotein_alpha_su"/>
</dbReference>
<keyword evidence="1 6" id="KW-0479">Metal-binding</keyword>
<keyword evidence="8" id="KW-1185">Reference proteome</keyword>
<evidence type="ECO:0000256" key="3">
    <source>
        <dbReference type="ARBA" id="ARBA00023134"/>
    </source>
</evidence>
<dbReference type="SUPFAM" id="SSF47895">
    <property type="entry name" value="Transducin (alpha subunit), insertion domain"/>
    <property type="match status" value="1"/>
</dbReference>
<evidence type="ECO:0000313" key="8">
    <source>
        <dbReference type="Proteomes" id="UP000242287"/>
    </source>
</evidence>
<feature type="binding site" evidence="6">
    <location>
        <position position="292"/>
    </location>
    <ligand>
        <name>Mg(2+)</name>
        <dbReference type="ChEBI" id="CHEBI:18420"/>
    </ligand>
</feature>
<dbReference type="GO" id="GO:0005525">
    <property type="term" value="F:GTP binding"/>
    <property type="evidence" value="ECO:0007669"/>
    <property type="project" value="UniProtKB-KW"/>
</dbReference>
<evidence type="ECO:0000256" key="4">
    <source>
        <dbReference type="ARBA" id="ARBA00023224"/>
    </source>
</evidence>
<keyword evidence="2 5" id="KW-0547">Nucleotide-binding</keyword>
<dbReference type="PANTHER" id="PTHR10218">
    <property type="entry name" value="GTP-BINDING PROTEIN ALPHA SUBUNIT"/>
    <property type="match status" value="1"/>
</dbReference>
<name>A0A2A9NYB2_9AGAR</name>
<dbReference type="GO" id="GO:0031683">
    <property type="term" value="F:G-protein beta/gamma-subunit complex binding"/>
    <property type="evidence" value="ECO:0007669"/>
    <property type="project" value="InterPro"/>
</dbReference>
<evidence type="ECO:0000256" key="5">
    <source>
        <dbReference type="PIRSR" id="PIRSR601019-1"/>
    </source>
</evidence>
<dbReference type="SMART" id="SM00275">
    <property type="entry name" value="G_alpha"/>
    <property type="match status" value="1"/>
</dbReference>
<dbReference type="InterPro" id="IPR027417">
    <property type="entry name" value="P-loop_NTPase"/>
</dbReference>
<dbReference type="GO" id="GO:0007188">
    <property type="term" value="P:adenylate cyclase-modulating G protein-coupled receptor signaling pathway"/>
    <property type="evidence" value="ECO:0007669"/>
    <property type="project" value="TreeGrafter"/>
</dbReference>
<dbReference type="Pfam" id="PF00503">
    <property type="entry name" value="G-alpha"/>
    <property type="match status" value="1"/>
</dbReference>
<accession>A0A2A9NYB2</accession>
<dbReference type="GO" id="GO:0005737">
    <property type="term" value="C:cytoplasm"/>
    <property type="evidence" value="ECO:0007669"/>
    <property type="project" value="TreeGrafter"/>
</dbReference>
<dbReference type="FunFam" id="3.40.50.300:FF:000692">
    <property type="entry name" value="Guanine nucleotide-binding protein subunit alpha"/>
    <property type="match status" value="1"/>
</dbReference>
<evidence type="ECO:0008006" key="9">
    <source>
        <dbReference type="Google" id="ProtNLM"/>
    </source>
</evidence>
<evidence type="ECO:0000256" key="2">
    <source>
        <dbReference type="ARBA" id="ARBA00022741"/>
    </source>
</evidence>
<feature type="binding site" evidence="5">
    <location>
        <begin position="261"/>
        <end position="262"/>
    </location>
    <ligand>
        <name>GTP</name>
        <dbReference type="ChEBI" id="CHEBI:37565"/>
    </ligand>
</feature>
<dbReference type="SUPFAM" id="SSF52540">
    <property type="entry name" value="P-loop containing nucleoside triphosphate hydrolases"/>
    <property type="match status" value="1"/>
</dbReference>
<dbReference type="Proteomes" id="UP000242287">
    <property type="component" value="Unassembled WGS sequence"/>
</dbReference>
<protein>
    <recommendedName>
        <fullName evidence="9">G-alpha-domain-containing protein</fullName>
    </recommendedName>
</protein>
<proteinExistence type="predicted"/>
<dbReference type="PANTHER" id="PTHR10218:SF360">
    <property type="entry name" value="GUANINE NUCLEOTIDE-BINDING PROTEIN SUBUNIT ALPHA HOMOLOG"/>
    <property type="match status" value="1"/>
</dbReference>
<organism evidence="7 8">
    <name type="scientific">Amanita thiersii Skay4041</name>
    <dbReference type="NCBI Taxonomy" id="703135"/>
    <lineage>
        <taxon>Eukaryota</taxon>
        <taxon>Fungi</taxon>
        <taxon>Dikarya</taxon>
        <taxon>Basidiomycota</taxon>
        <taxon>Agaricomycotina</taxon>
        <taxon>Agaricomycetes</taxon>
        <taxon>Agaricomycetidae</taxon>
        <taxon>Agaricales</taxon>
        <taxon>Pluteineae</taxon>
        <taxon>Amanitaceae</taxon>
        <taxon>Amanita</taxon>
    </lineage>
</organism>
<keyword evidence="3 5" id="KW-0342">GTP-binding</keyword>